<accession>A0A485LXJ5</accession>
<evidence type="ECO:0000313" key="1">
    <source>
        <dbReference type="EMBL" id="VFU13375.1"/>
    </source>
</evidence>
<protein>
    <submittedName>
        <fullName evidence="1">Respiratory-chain NADH dehydrogenase 24 Kd subunit</fullName>
    </submittedName>
</protein>
<dbReference type="SUPFAM" id="SSF52833">
    <property type="entry name" value="Thioredoxin-like"/>
    <property type="match status" value="1"/>
</dbReference>
<gene>
    <name evidence="1" type="ORF">SCFA_2130003</name>
</gene>
<name>A0A485LXJ5_9ZZZZ</name>
<dbReference type="CDD" id="cd02980">
    <property type="entry name" value="TRX_Fd_family"/>
    <property type="match status" value="1"/>
</dbReference>
<reference evidence="1" key="1">
    <citation type="submission" date="2019-03" db="EMBL/GenBank/DDBJ databases">
        <authorList>
            <person name="Hao L."/>
        </authorList>
    </citation>
    <scope>NUCLEOTIDE SEQUENCE</scope>
</reference>
<proteinExistence type="predicted"/>
<dbReference type="EMBL" id="CAADRN010000128">
    <property type="protein sequence ID" value="VFU13375.1"/>
    <property type="molecule type" value="Genomic_DNA"/>
</dbReference>
<dbReference type="AlphaFoldDB" id="A0A485LXJ5"/>
<dbReference type="Gene3D" id="3.40.30.10">
    <property type="entry name" value="Glutaredoxin"/>
    <property type="match status" value="1"/>
</dbReference>
<dbReference type="InterPro" id="IPR036249">
    <property type="entry name" value="Thioredoxin-like_sf"/>
</dbReference>
<sequence length="85" mass="9450">MLTIQVCVGSSCFLRGAMNVITEFENLIAHYKMDDLVVLKGNFCLERCNEGATVRIGDKIFTGIRCEDVSDLFDNEVIPAVYGVK</sequence>
<organism evidence="1">
    <name type="scientific">anaerobic digester metagenome</name>
    <dbReference type="NCBI Taxonomy" id="1263854"/>
    <lineage>
        <taxon>unclassified sequences</taxon>
        <taxon>metagenomes</taxon>
        <taxon>ecological metagenomes</taxon>
    </lineage>
</organism>
<dbReference type="Pfam" id="PF01257">
    <property type="entry name" value="2Fe-2S_thioredx"/>
    <property type="match status" value="1"/>
</dbReference>